<comment type="caution">
    <text evidence="2">The sequence shown here is derived from an EMBL/GenBank/DDBJ whole genome shotgun (WGS) entry which is preliminary data.</text>
</comment>
<name>A0ABN9QKV2_9DINO</name>
<proteinExistence type="predicted"/>
<feature type="compositionally biased region" description="Gly residues" evidence="1">
    <location>
        <begin position="54"/>
        <end position="73"/>
    </location>
</feature>
<feature type="compositionally biased region" description="Low complexity" evidence="1">
    <location>
        <begin position="10"/>
        <end position="29"/>
    </location>
</feature>
<reference evidence="2" key="1">
    <citation type="submission" date="2023-10" db="EMBL/GenBank/DDBJ databases">
        <authorList>
            <person name="Chen Y."/>
            <person name="Shah S."/>
            <person name="Dougan E. K."/>
            <person name="Thang M."/>
            <person name="Chan C."/>
        </authorList>
    </citation>
    <scope>NUCLEOTIDE SEQUENCE [LARGE SCALE GENOMIC DNA]</scope>
</reference>
<gene>
    <name evidence="2" type="ORF">PCOR1329_LOCUS12832</name>
</gene>
<evidence type="ECO:0000313" key="2">
    <source>
        <dbReference type="EMBL" id="CAK0806710.1"/>
    </source>
</evidence>
<feature type="compositionally biased region" description="Basic residues" evidence="1">
    <location>
        <begin position="74"/>
        <end position="92"/>
    </location>
</feature>
<feature type="region of interest" description="Disordered" evidence="1">
    <location>
        <begin position="1"/>
        <end position="119"/>
    </location>
</feature>
<feature type="non-terminal residue" evidence="2">
    <location>
        <position position="119"/>
    </location>
</feature>
<protein>
    <submittedName>
        <fullName evidence="2">Uncharacterized protein</fullName>
    </submittedName>
</protein>
<keyword evidence="3" id="KW-1185">Reference proteome</keyword>
<organism evidence="2 3">
    <name type="scientific">Prorocentrum cordatum</name>
    <dbReference type="NCBI Taxonomy" id="2364126"/>
    <lineage>
        <taxon>Eukaryota</taxon>
        <taxon>Sar</taxon>
        <taxon>Alveolata</taxon>
        <taxon>Dinophyceae</taxon>
        <taxon>Prorocentrales</taxon>
        <taxon>Prorocentraceae</taxon>
        <taxon>Prorocentrum</taxon>
    </lineage>
</organism>
<accession>A0ABN9QKV2</accession>
<feature type="non-terminal residue" evidence="2">
    <location>
        <position position="1"/>
    </location>
</feature>
<sequence>EERARRREAAQLAAGRPRPGSPRGSSGRPCHGCGSPRRGRDACACDCALPPAPAGGGGEKIGGGGGGGGGGGRRPARLRRPRRPCRGGRRASGRLGDVFVLPAEHGRQDGQGLRRSPRA</sequence>
<dbReference type="Proteomes" id="UP001189429">
    <property type="component" value="Unassembled WGS sequence"/>
</dbReference>
<dbReference type="EMBL" id="CAUYUJ010003772">
    <property type="protein sequence ID" value="CAK0806710.1"/>
    <property type="molecule type" value="Genomic_DNA"/>
</dbReference>
<evidence type="ECO:0000313" key="3">
    <source>
        <dbReference type="Proteomes" id="UP001189429"/>
    </source>
</evidence>
<evidence type="ECO:0000256" key="1">
    <source>
        <dbReference type="SAM" id="MobiDB-lite"/>
    </source>
</evidence>